<dbReference type="EMBL" id="HG996469">
    <property type="protein sequence ID" value="CAG1844568.1"/>
    <property type="molecule type" value="Genomic_DNA"/>
</dbReference>
<dbReference type="PANTHER" id="PTHR35704">
    <property type="entry name" value="OS02G0254600 PROTEIN"/>
    <property type="match status" value="1"/>
</dbReference>
<dbReference type="InterPro" id="IPR057212">
    <property type="entry name" value="DUF7890"/>
</dbReference>
<proteinExistence type="predicted"/>
<organism evidence="3">
    <name type="scientific">Musa acuminata subsp. malaccensis</name>
    <name type="common">Wild banana</name>
    <name type="synonym">Musa malaccensis</name>
    <dbReference type="NCBI Taxonomy" id="214687"/>
    <lineage>
        <taxon>Eukaryota</taxon>
        <taxon>Viridiplantae</taxon>
        <taxon>Streptophyta</taxon>
        <taxon>Embryophyta</taxon>
        <taxon>Tracheophyta</taxon>
        <taxon>Spermatophyta</taxon>
        <taxon>Magnoliopsida</taxon>
        <taxon>Liliopsida</taxon>
        <taxon>Zingiberales</taxon>
        <taxon>Musaceae</taxon>
        <taxon>Musa</taxon>
    </lineage>
</organism>
<evidence type="ECO:0000256" key="1">
    <source>
        <dbReference type="SAM" id="MobiDB-lite"/>
    </source>
</evidence>
<gene>
    <name evidence="3" type="ORF">GSMUA_143630.1</name>
</gene>
<evidence type="ECO:0000313" key="3">
    <source>
        <dbReference type="EMBL" id="CAG1844568.1"/>
    </source>
</evidence>
<feature type="region of interest" description="Disordered" evidence="1">
    <location>
        <begin position="48"/>
        <end position="68"/>
    </location>
</feature>
<feature type="domain" description="DUF7890" evidence="2">
    <location>
        <begin position="70"/>
        <end position="92"/>
    </location>
</feature>
<name>A0A8D7A9D7_MUSAM</name>
<dbReference type="AlphaFoldDB" id="A0A8D7A9D7"/>
<accession>A0A8D7A9D7</accession>
<reference evidence="3" key="1">
    <citation type="submission" date="2021-03" db="EMBL/GenBank/DDBJ databases">
        <authorList>
            <consortium name="Genoscope - CEA"/>
            <person name="William W."/>
        </authorList>
    </citation>
    <scope>NUCLEOTIDE SEQUENCE</scope>
    <source>
        <strain evidence="3">Doubled-haploid Pahang</strain>
    </source>
</reference>
<sequence>MGNFLPLPCLFHEAKMSQKPSNKSKRGLNLLLDVPLNWLRKTKQQTCSGSRDSTYLPASKHTKEREKQGVTRVKVVLTKEEAAQLLAICAQGEERTVAEAVRRLKRSQTSRHGWSCGRWRPALEVIPEE</sequence>
<evidence type="ECO:0000259" key="2">
    <source>
        <dbReference type="Pfam" id="PF25418"/>
    </source>
</evidence>
<protein>
    <submittedName>
        <fullName evidence="3">(wild Malaysian banana) hypothetical protein</fullName>
    </submittedName>
</protein>
<dbReference type="PANTHER" id="PTHR35704:SF1">
    <property type="entry name" value="OS02G0254600 PROTEIN"/>
    <property type="match status" value="1"/>
</dbReference>
<dbReference type="Pfam" id="PF25418">
    <property type="entry name" value="DUF7890"/>
    <property type="match status" value="1"/>
</dbReference>